<organism evidence="1 2">
    <name type="scientific">Agrobacterium phage Atu_ph07</name>
    <dbReference type="NCBI Taxonomy" id="2024264"/>
    <lineage>
        <taxon>Viruses</taxon>
        <taxon>Duplodnaviria</taxon>
        <taxon>Heunggongvirae</taxon>
        <taxon>Uroviricota</taxon>
        <taxon>Caudoviricetes</taxon>
        <taxon>Polybotosvirus</taxon>
        <taxon>Polybotosvirus Atuph07</taxon>
    </lineage>
</organism>
<dbReference type="GeneID" id="40088470"/>
<reference evidence="1 2" key="1">
    <citation type="submission" date="2017-06" db="EMBL/GenBank/DDBJ databases">
        <authorList>
            <person name="Kim H.J."/>
            <person name="Triplett B.A."/>
        </authorList>
    </citation>
    <scope>NUCLEOTIDE SEQUENCE [LARGE SCALE GENOMIC DNA]</scope>
</reference>
<name>A0A2L0V0C8_9CAUD</name>
<proteinExistence type="predicted"/>
<evidence type="ECO:0000313" key="1">
    <source>
        <dbReference type="EMBL" id="AUZ95226.1"/>
    </source>
</evidence>
<protein>
    <submittedName>
        <fullName evidence="1">Uncharacterized protein</fullName>
    </submittedName>
</protein>
<keyword evidence="2" id="KW-1185">Reference proteome</keyword>
<dbReference type="RefSeq" id="YP_009612132.1">
    <property type="nucleotide sequence ID" value="NC_042013.1"/>
</dbReference>
<accession>A0A2L0V0C8</accession>
<dbReference type="AntiFam" id="ANF00020">
    <property type="entry name" value="tRNA translation"/>
</dbReference>
<dbReference type="KEGG" id="vg:40088470"/>
<dbReference type="Proteomes" id="UP000223025">
    <property type="component" value="Segment"/>
</dbReference>
<evidence type="ECO:0000313" key="2">
    <source>
        <dbReference type="Proteomes" id="UP000223025"/>
    </source>
</evidence>
<sequence>MRDYGSHAYLLCFYELGNSVVGGVGFEPTWLNTTDLQSVPIDRSGNHQG</sequence>
<dbReference type="EMBL" id="MF403008">
    <property type="protein sequence ID" value="AUZ95226.1"/>
    <property type="molecule type" value="Genomic_DNA"/>
</dbReference>